<dbReference type="RefSeq" id="XP_040773783.1">
    <property type="nucleotide sequence ID" value="XM_040926444.1"/>
</dbReference>
<dbReference type="EMBL" id="MU032350">
    <property type="protein sequence ID" value="KAF3762804.1"/>
    <property type="molecule type" value="Genomic_DNA"/>
</dbReference>
<keyword evidence="3 8" id="KW-0349">Heme</keyword>
<accession>A0A9P4XWX6</accession>
<name>A0A9P4XWX6_CRYP1</name>
<keyword evidence="5 9" id="KW-0560">Oxidoreductase</keyword>
<reference evidence="10" key="1">
    <citation type="journal article" date="2020" name="Phytopathology">
        <title>Genome sequence of the chestnut blight fungus Cryphonectria parasitica EP155: A fundamental resource for an archetypical invasive plant pathogen.</title>
        <authorList>
            <person name="Crouch J.A."/>
            <person name="Dawe A."/>
            <person name="Aerts A."/>
            <person name="Barry K."/>
            <person name="Churchill A.C.L."/>
            <person name="Grimwood J."/>
            <person name="Hillman B."/>
            <person name="Milgroom M.G."/>
            <person name="Pangilinan J."/>
            <person name="Smith M."/>
            <person name="Salamov A."/>
            <person name="Schmutz J."/>
            <person name="Yadav J."/>
            <person name="Grigoriev I.V."/>
            <person name="Nuss D."/>
        </authorList>
    </citation>
    <scope>NUCLEOTIDE SEQUENCE</scope>
    <source>
        <strain evidence="10">EP155</strain>
    </source>
</reference>
<keyword evidence="6 8" id="KW-0408">Iron</keyword>
<dbReference type="OrthoDB" id="1844152at2759"/>
<evidence type="ECO:0000256" key="9">
    <source>
        <dbReference type="RuleBase" id="RU000461"/>
    </source>
</evidence>
<comment type="caution">
    <text evidence="10">The sequence shown here is derived from an EMBL/GenBank/DDBJ whole genome shotgun (WGS) entry which is preliminary data.</text>
</comment>
<dbReference type="GO" id="GO:0016705">
    <property type="term" value="F:oxidoreductase activity, acting on paired donors, with incorporation or reduction of molecular oxygen"/>
    <property type="evidence" value="ECO:0007669"/>
    <property type="project" value="InterPro"/>
</dbReference>
<dbReference type="GeneID" id="63843573"/>
<comment type="similarity">
    <text evidence="2 9">Belongs to the cytochrome P450 family.</text>
</comment>
<dbReference type="GO" id="GO:0020037">
    <property type="term" value="F:heme binding"/>
    <property type="evidence" value="ECO:0007669"/>
    <property type="project" value="InterPro"/>
</dbReference>
<dbReference type="PANTHER" id="PTHR46206">
    <property type="entry name" value="CYTOCHROME P450"/>
    <property type="match status" value="1"/>
</dbReference>
<evidence type="ECO:0000256" key="2">
    <source>
        <dbReference type="ARBA" id="ARBA00010617"/>
    </source>
</evidence>
<evidence type="ECO:0000313" key="11">
    <source>
        <dbReference type="Proteomes" id="UP000803844"/>
    </source>
</evidence>
<evidence type="ECO:0008006" key="12">
    <source>
        <dbReference type="Google" id="ProtNLM"/>
    </source>
</evidence>
<dbReference type="InterPro" id="IPR002403">
    <property type="entry name" value="Cyt_P450_E_grp-IV"/>
</dbReference>
<comment type="cofactor">
    <cofactor evidence="1 8">
        <name>heme</name>
        <dbReference type="ChEBI" id="CHEBI:30413"/>
    </cofactor>
</comment>
<dbReference type="PANTHER" id="PTHR46206:SF1">
    <property type="entry name" value="P450, PUTATIVE (EUROFUNG)-RELATED"/>
    <property type="match status" value="1"/>
</dbReference>
<keyword evidence="11" id="KW-1185">Reference proteome</keyword>
<evidence type="ECO:0000313" key="10">
    <source>
        <dbReference type="EMBL" id="KAF3762804.1"/>
    </source>
</evidence>
<keyword evidence="4 8" id="KW-0479">Metal-binding</keyword>
<dbReference type="GO" id="GO:0004497">
    <property type="term" value="F:monooxygenase activity"/>
    <property type="evidence" value="ECO:0007669"/>
    <property type="project" value="UniProtKB-KW"/>
</dbReference>
<evidence type="ECO:0000256" key="1">
    <source>
        <dbReference type="ARBA" id="ARBA00001971"/>
    </source>
</evidence>
<dbReference type="InterPro" id="IPR001128">
    <property type="entry name" value="Cyt_P450"/>
</dbReference>
<dbReference type="Proteomes" id="UP000803844">
    <property type="component" value="Unassembled WGS sequence"/>
</dbReference>
<dbReference type="AlphaFoldDB" id="A0A9P4XWX6"/>
<evidence type="ECO:0000256" key="4">
    <source>
        <dbReference type="ARBA" id="ARBA00022723"/>
    </source>
</evidence>
<dbReference type="InterPro" id="IPR017972">
    <property type="entry name" value="Cyt_P450_CS"/>
</dbReference>
<dbReference type="Gene3D" id="1.10.630.10">
    <property type="entry name" value="Cytochrome P450"/>
    <property type="match status" value="1"/>
</dbReference>
<evidence type="ECO:0000256" key="8">
    <source>
        <dbReference type="PIRSR" id="PIRSR602403-1"/>
    </source>
</evidence>
<evidence type="ECO:0000256" key="5">
    <source>
        <dbReference type="ARBA" id="ARBA00023002"/>
    </source>
</evidence>
<dbReference type="SUPFAM" id="SSF48264">
    <property type="entry name" value="Cytochrome P450"/>
    <property type="match status" value="1"/>
</dbReference>
<dbReference type="PROSITE" id="PS00086">
    <property type="entry name" value="CYTOCHROME_P450"/>
    <property type="match status" value="1"/>
</dbReference>
<proteinExistence type="inferred from homology"/>
<organism evidence="10 11">
    <name type="scientific">Cryphonectria parasitica (strain ATCC 38755 / EP155)</name>
    <dbReference type="NCBI Taxonomy" id="660469"/>
    <lineage>
        <taxon>Eukaryota</taxon>
        <taxon>Fungi</taxon>
        <taxon>Dikarya</taxon>
        <taxon>Ascomycota</taxon>
        <taxon>Pezizomycotina</taxon>
        <taxon>Sordariomycetes</taxon>
        <taxon>Sordariomycetidae</taxon>
        <taxon>Diaporthales</taxon>
        <taxon>Cryphonectriaceae</taxon>
        <taxon>Cryphonectria-Endothia species complex</taxon>
        <taxon>Cryphonectria</taxon>
    </lineage>
</organism>
<dbReference type="InterPro" id="IPR036396">
    <property type="entry name" value="Cyt_P450_sf"/>
</dbReference>
<protein>
    <recommendedName>
        <fullName evidence="12">Cytochrome P450</fullName>
    </recommendedName>
</protein>
<keyword evidence="7 9" id="KW-0503">Monooxygenase</keyword>
<dbReference type="Pfam" id="PF00067">
    <property type="entry name" value="p450"/>
    <property type="match status" value="1"/>
</dbReference>
<evidence type="ECO:0000256" key="6">
    <source>
        <dbReference type="ARBA" id="ARBA00023004"/>
    </source>
</evidence>
<gene>
    <name evidence="10" type="ORF">M406DRAFT_99177</name>
</gene>
<dbReference type="CDD" id="cd11041">
    <property type="entry name" value="CYP503A1-like"/>
    <property type="match status" value="1"/>
</dbReference>
<dbReference type="PRINTS" id="PR00465">
    <property type="entry name" value="EP450IV"/>
</dbReference>
<feature type="binding site" description="axial binding residue" evidence="8">
    <location>
        <position position="461"/>
    </location>
    <ligand>
        <name>heme</name>
        <dbReference type="ChEBI" id="CHEBI:30413"/>
    </ligand>
    <ligandPart>
        <name>Fe</name>
        <dbReference type="ChEBI" id="CHEBI:18248"/>
    </ligandPart>
</feature>
<evidence type="ECO:0000256" key="7">
    <source>
        <dbReference type="ARBA" id="ARBA00023033"/>
    </source>
</evidence>
<sequence length="518" mass="58570">MRNISMFNVYSTLFRTSVKLPNVPIIGAKEGEFFPLLRARWRNLFDMEPALREAYRYKDETCILAVAGSRDHVVLPVKEYQWFLDNPDSAVSIDASVAESLQVKYTIIDNDLYHKPAHHYLIPRRLTREVGNLVPDLVDEIRASIDDLWGWQPGETREVCIYTTMQRAIGRVTNRIFVGLPLCRDERLLKNGIAYAQDVPLSSMLLRLPWGPLRPLLALAFTLPNRIHTNRFYALLRDEIRRRLREYDAQQSNPDTEKKAAGSVPNDFLQWSIQQARESSDPYLARVDTLAGRILLLNFAAIHTSSFSITGVLLDLACAGAADGRRYIDELRAEIDEALAAHDGVWTKRSLADMPKLDSVMRESARLNSFVPLASLRVVVAPDGVTTPSGVHLSPGTSIGTHAYPVLHDGSIYPDPESFQPFRFSERRRVETEGGYVEKAKQAFATTSTEYAAFGHGRHACPGRFFASSELKLMLAYVVMNYDFEFQETRPANAWVGVNRIPPMKATVRVKRRTQKVS</sequence>
<dbReference type="GO" id="GO:0005506">
    <property type="term" value="F:iron ion binding"/>
    <property type="evidence" value="ECO:0007669"/>
    <property type="project" value="InterPro"/>
</dbReference>
<evidence type="ECO:0000256" key="3">
    <source>
        <dbReference type="ARBA" id="ARBA00022617"/>
    </source>
</evidence>